<feature type="domain" description="Tyrosinase copper-binding" evidence="4">
    <location>
        <begin position="90"/>
        <end position="300"/>
    </location>
</feature>
<proteinExistence type="predicted"/>
<evidence type="ECO:0000256" key="2">
    <source>
        <dbReference type="ARBA" id="ARBA00023008"/>
    </source>
</evidence>
<gene>
    <name evidence="5" type="ORF">RDB_LOCUS2685</name>
</gene>
<comment type="caution">
    <text evidence="5">The sequence shown here is derived from an EMBL/GenBank/DDBJ whole genome shotgun (WGS) entry which is preliminary data.</text>
</comment>
<evidence type="ECO:0000313" key="6">
    <source>
        <dbReference type="Proteomes" id="UP000663850"/>
    </source>
</evidence>
<dbReference type="InterPro" id="IPR008922">
    <property type="entry name" value="Di-copper_centre_dom_sf"/>
</dbReference>
<reference evidence="5" key="1">
    <citation type="submission" date="2021-01" db="EMBL/GenBank/DDBJ databases">
        <authorList>
            <person name="Kaushik A."/>
        </authorList>
    </citation>
    <scope>NUCLEOTIDE SEQUENCE</scope>
    <source>
        <strain evidence="5">Type strain: AG8-Rh-89/</strain>
    </source>
</reference>
<keyword evidence="2" id="KW-0186">Copper</keyword>
<dbReference type="PANTHER" id="PTHR11474">
    <property type="entry name" value="TYROSINASE FAMILY MEMBER"/>
    <property type="match status" value="1"/>
</dbReference>
<accession>A0A8H2WYZ7</accession>
<feature type="signal peptide" evidence="3">
    <location>
        <begin position="1"/>
        <end position="21"/>
    </location>
</feature>
<organism evidence="5 6">
    <name type="scientific">Rhizoctonia solani</name>
    <dbReference type="NCBI Taxonomy" id="456999"/>
    <lineage>
        <taxon>Eukaryota</taxon>
        <taxon>Fungi</taxon>
        <taxon>Dikarya</taxon>
        <taxon>Basidiomycota</taxon>
        <taxon>Agaricomycotina</taxon>
        <taxon>Agaricomycetes</taxon>
        <taxon>Cantharellales</taxon>
        <taxon>Ceratobasidiaceae</taxon>
        <taxon>Rhizoctonia</taxon>
    </lineage>
</organism>
<dbReference type="Gene3D" id="1.10.1280.10">
    <property type="entry name" value="Di-copper center containing domain from catechol oxidase"/>
    <property type="match status" value="1"/>
</dbReference>
<evidence type="ECO:0000259" key="4">
    <source>
        <dbReference type="Pfam" id="PF00264"/>
    </source>
</evidence>
<keyword evidence="1" id="KW-0479">Metal-binding</keyword>
<dbReference type="GO" id="GO:0016491">
    <property type="term" value="F:oxidoreductase activity"/>
    <property type="evidence" value="ECO:0007669"/>
    <property type="project" value="InterPro"/>
</dbReference>
<feature type="chain" id="PRO_5034354126" description="Tyrosinase copper-binding domain-containing protein" evidence="3">
    <location>
        <begin position="22"/>
        <end position="363"/>
    </location>
</feature>
<dbReference type="PANTHER" id="PTHR11474:SF126">
    <property type="entry name" value="TYROSINASE-LIKE PROTEIN TYR-1-RELATED"/>
    <property type="match status" value="1"/>
</dbReference>
<sequence>MKFLTCLSFFALHALLDLVSATNSSQTCTSIEVRKEWRNLSATERKAWIDAVNCLNTRPRSGKLNPPLNTAVNYPDIYNQIAPVNENSTYYDELVYAHMDLNPIIHFTGLFFPWHRLYVHQWTNALRSECGYAGIAPYWAWEKDAADFENSDMWNIDSESGLGGFGDPDDDYTVKSGGLNLTLAYPIAHKLRRQYRPYPGFSGFSNVSANSTFSQAKVDMLLSQPEGNFTAFQEYMEQIVGMHSAIHGILGGDLAGLCPKGSSNTSLCPTEGAPTFSANEPMFHMHHGNVDRLWWLWQEKSEINKAAFHGGSAQNMSALATYPNGQAPWLNKTSFIPTAGMYESYSIGQVMDTRSWPLCYVYE</sequence>
<protein>
    <recommendedName>
        <fullName evidence="4">Tyrosinase copper-binding domain-containing protein</fullName>
    </recommendedName>
</protein>
<dbReference type="SUPFAM" id="SSF48056">
    <property type="entry name" value="Di-copper centre-containing domain"/>
    <property type="match status" value="1"/>
</dbReference>
<dbReference type="Proteomes" id="UP000663850">
    <property type="component" value="Unassembled WGS sequence"/>
</dbReference>
<evidence type="ECO:0000313" key="5">
    <source>
        <dbReference type="EMBL" id="CAE6412815.1"/>
    </source>
</evidence>
<dbReference type="GO" id="GO:0046872">
    <property type="term" value="F:metal ion binding"/>
    <property type="evidence" value="ECO:0007669"/>
    <property type="project" value="UniProtKB-KW"/>
</dbReference>
<name>A0A8H2WYZ7_9AGAM</name>
<dbReference type="InterPro" id="IPR002227">
    <property type="entry name" value="Tyrosinase_Cu-bd"/>
</dbReference>
<evidence type="ECO:0000256" key="3">
    <source>
        <dbReference type="SAM" id="SignalP"/>
    </source>
</evidence>
<keyword evidence="3" id="KW-0732">Signal</keyword>
<dbReference type="Pfam" id="PF00264">
    <property type="entry name" value="Tyrosinase"/>
    <property type="match status" value="1"/>
</dbReference>
<dbReference type="InterPro" id="IPR050316">
    <property type="entry name" value="Tyrosinase/Hemocyanin"/>
</dbReference>
<evidence type="ECO:0000256" key="1">
    <source>
        <dbReference type="ARBA" id="ARBA00022723"/>
    </source>
</evidence>
<dbReference type="EMBL" id="CAJMWZ010000182">
    <property type="protein sequence ID" value="CAE6412815.1"/>
    <property type="molecule type" value="Genomic_DNA"/>
</dbReference>
<dbReference type="PRINTS" id="PR00092">
    <property type="entry name" value="TYROSINASE"/>
</dbReference>
<dbReference type="AlphaFoldDB" id="A0A8H2WYZ7"/>
<dbReference type="OrthoDB" id="2157641at2759"/>